<evidence type="ECO:0000313" key="11">
    <source>
        <dbReference type="Proteomes" id="UP000410492"/>
    </source>
</evidence>
<evidence type="ECO:0000256" key="3">
    <source>
        <dbReference type="ARBA" id="ARBA00019490"/>
    </source>
</evidence>
<dbReference type="InterPro" id="IPR004567">
    <property type="entry name" value="Type_II_PanK"/>
</dbReference>
<evidence type="ECO:0000313" key="10">
    <source>
        <dbReference type="EMBL" id="VEN60682.1"/>
    </source>
</evidence>
<dbReference type="EMBL" id="CAACVG010012689">
    <property type="protein sequence ID" value="VEN60682.1"/>
    <property type="molecule type" value="Genomic_DNA"/>
</dbReference>
<dbReference type="Gene3D" id="3.40.50.10880">
    <property type="entry name" value="Uncharacterised protein PF01937, DUF89, domain 3"/>
    <property type="match status" value="1"/>
</dbReference>
<evidence type="ECO:0000256" key="1">
    <source>
        <dbReference type="ARBA" id="ARBA00001967"/>
    </source>
</evidence>
<evidence type="ECO:0000256" key="8">
    <source>
        <dbReference type="ARBA" id="ARBA00046055"/>
    </source>
</evidence>
<sequence>MTGDSKNVCPLLKNPEAYNPDTIDLINNTKERNYWLPCLEVMVKKFIDKIEYLVPDDPEAKEKAELCYKKFHALSEQLLENPRVLPSLSIRTLLEYCENNQRVYFEDAWKLQKEKEYGHALLRFKNRIDFIDSIDNFDEKWLELTKGVLAGNVFDWGARAVAEILEKEEEFGFGDALKTIQKRPWFCDKLDMWVDRLKQDPYKTCVIFVDNAGYDFVLGILPMARELLSHGTKVVLAANSFPTLNDVTYDELNVYCSEAAQYCDIIKNALTEGQLLKMENGQKGPCLDLRTLTPELCEAMEPADLLILEGMGRAVHTNLRAKFTVDCAKLAVLKNEWLAQSLGAQQFAVVCSYESAT</sequence>
<dbReference type="InterPro" id="IPR036075">
    <property type="entry name" value="ARMT-1-like_metal-bd_sf"/>
</dbReference>
<reference evidence="10 11" key="1">
    <citation type="submission" date="2019-01" db="EMBL/GenBank/DDBJ databases">
        <authorList>
            <person name="Sayadi A."/>
        </authorList>
    </citation>
    <scope>NUCLEOTIDE SEQUENCE [LARGE SCALE GENOMIC DNA]</scope>
</reference>
<feature type="domain" description="Damage-control phosphatase ARMT1-like metal-binding" evidence="9">
    <location>
        <begin position="38"/>
        <end position="347"/>
    </location>
</feature>
<evidence type="ECO:0000256" key="4">
    <source>
        <dbReference type="ARBA" id="ARBA00022596"/>
    </source>
</evidence>
<proteinExistence type="predicted"/>
<dbReference type="PANTHER" id="PTHR12280:SF35">
    <property type="entry name" value="4'-PHOSPHOPANTETHEINE PHOSPHATASE"/>
    <property type="match status" value="1"/>
</dbReference>
<evidence type="ECO:0000256" key="6">
    <source>
        <dbReference type="ARBA" id="ARBA00029347"/>
    </source>
</evidence>
<evidence type="ECO:0000256" key="7">
    <source>
        <dbReference type="ARBA" id="ARBA00032948"/>
    </source>
</evidence>
<dbReference type="PANTHER" id="PTHR12280">
    <property type="entry name" value="PANTOTHENATE KINASE"/>
    <property type="match status" value="1"/>
</dbReference>
<dbReference type="GO" id="GO:0005829">
    <property type="term" value="C:cytosol"/>
    <property type="evidence" value="ECO:0007669"/>
    <property type="project" value="TreeGrafter"/>
</dbReference>
<evidence type="ECO:0000256" key="5">
    <source>
        <dbReference type="ARBA" id="ARBA00023074"/>
    </source>
</evidence>
<dbReference type="AlphaFoldDB" id="A0A653DME6"/>
<dbReference type="GO" id="GO:0005524">
    <property type="term" value="F:ATP binding"/>
    <property type="evidence" value="ECO:0007669"/>
    <property type="project" value="InterPro"/>
</dbReference>
<comment type="cofactor">
    <cofactor evidence="1">
        <name>Ni(2+)</name>
        <dbReference type="ChEBI" id="CHEBI:49786"/>
    </cofactor>
</comment>
<dbReference type="Pfam" id="PF01937">
    <property type="entry name" value="ARMT1-like_dom"/>
    <property type="match status" value="1"/>
</dbReference>
<comment type="function">
    <text evidence="8">Phosphatase which shows a preference for 4'-phosphopantetheine and its oxidatively damaged forms (sulfonate or S-sulfonate), providing strong indirect evidence that the phosphatase activity pre-empts damage in the coenzyme A (CoA) pathway. Hydrolyzing excess 4'-phosphopantetheine could constitute a directed overflow mechanism to prevent its oxidation to the S-sulfonate, sulfonate, or other forms. Hydrolyzing 4'-phosphopantetheine sulfonate or S-sulfonate would forestall their conversion to inactive forms of CoA and acyl carrier protein. May play a role in the physiological regulation of CoA intracellular levels.</text>
</comment>
<comment type="subunit">
    <text evidence="2">Homodimer. Interacts with PKM.</text>
</comment>
<keyword evidence="4" id="KW-0533">Nickel</keyword>
<dbReference type="SUPFAM" id="SSF111321">
    <property type="entry name" value="AF1104-like"/>
    <property type="match status" value="1"/>
</dbReference>
<organism evidence="10 11">
    <name type="scientific">Callosobruchus maculatus</name>
    <name type="common">Southern cowpea weevil</name>
    <name type="synonym">Pulse bruchid</name>
    <dbReference type="NCBI Taxonomy" id="64391"/>
    <lineage>
        <taxon>Eukaryota</taxon>
        <taxon>Metazoa</taxon>
        <taxon>Ecdysozoa</taxon>
        <taxon>Arthropoda</taxon>
        <taxon>Hexapoda</taxon>
        <taxon>Insecta</taxon>
        <taxon>Pterygota</taxon>
        <taxon>Neoptera</taxon>
        <taxon>Endopterygota</taxon>
        <taxon>Coleoptera</taxon>
        <taxon>Polyphaga</taxon>
        <taxon>Cucujiformia</taxon>
        <taxon>Chrysomeloidea</taxon>
        <taxon>Chrysomelidae</taxon>
        <taxon>Bruchinae</taxon>
        <taxon>Bruchini</taxon>
        <taxon>Callosobruchus</taxon>
    </lineage>
</organism>
<dbReference type="OrthoDB" id="498611at2759"/>
<gene>
    <name evidence="10" type="ORF">CALMAC_LOCUS18294</name>
</gene>
<comment type="catalytic activity">
    <reaction evidence="6">
        <text>(R)-4'-phospho-S-sulfopantetheine + H2O = (R)-S-sulfopantetheine + phosphate</text>
        <dbReference type="Rhea" id="RHEA:68340"/>
        <dbReference type="ChEBI" id="CHEBI:15377"/>
        <dbReference type="ChEBI" id="CHEBI:43474"/>
        <dbReference type="ChEBI" id="CHEBI:177302"/>
        <dbReference type="ChEBI" id="CHEBI:177303"/>
    </reaction>
    <physiologicalReaction direction="left-to-right" evidence="6">
        <dbReference type="Rhea" id="RHEA:68341"/>
    </physiologicalReaction>
</comment>
<dbReference type="GO" id="GO:0015937">
    <property type="term" value="P:coenzyme A biosynthetic process"/>
    <property type="evidence" value="ECO:0007669"/>
    <property type="project" value="InterPro"/>
</dbReference>
<protein>
    <recommendedName>
        <fullName evidence="3">4'-phosphopantetheine phosphatase</fullName>
    </recommendedName>
    <alternativeName>
        <fullName evidence="7">Inactive pantothenic acid kinase 4</fullName>
    </alternativeName>
</protein>
<dbReference type="GO" id="GO:0004594">
    <property type="term" value="F:pantothenate kinase activity"/>
    <property type="evidence" value="ECO:0007669"/>
    <property type="project" value="TreeGrafter"/>
</dbReference>
<accession>A0A653DME6</accession>
<keyword evidence="5" id="KW-0944">Nitration</keyword>
<evidence type="ECO:0000259" key="9">
    <source>
        <dbReference type="Pfam" id="PF01937"/>
    </source>
</evidence>
<dbReference type="GO" id="GO:0005634">
    <property type="term" value="C:nucleus"/>
    <property type="evidence" value="ECO:0007669"/>
    <property type="project" value="TreeGrafter"/>
</dbReference>
<keyword evidence="11" id="KW-1185">Reference proteome</keyword>
<name>A0A653DME6_CALMS</name>
<dbReference type="InterPro" id="IPR002791">
    <property type="entry name" value="ARMT1-like_metal-bd"/>
</dbReference>
<evidence type="ECO:0000256" key="2">
    <source>
        <dbReference type="ARBA" id="ARBA00011388"/>
    </source>
</evidence>
<dbReference type="Proteomes" id="UP000410492">
    <property type="component" value="Unassembled WGS sequence"/>
</dbReference>